<protein>
    <submittedName>
        <fullName evidence="2">Uncharacterized protein</fullName>
    </submittedName>
</protein>
<feature type="region of interest" description="Disordered" evidence="1">
    <location>
        <begin position="1"/>
        <end position="54"/>
    </location>
</feature>
<dbReference type="OrthoDB" id="47421at2759"/>
<dbReference type="EMBL" id="CAACVS010000269">
    <property type="protein sequence ID" value="VEU40259.1"/>
    <property type="molecule type" value="Genomic_DNA"/>
</dbReference>
<keyword evidence="3" id="KW-1185">Reference proteome</keyword>
<organism evidence="2 3">
    <name type="scientific">Pseudo-nitzschia multistriata</name>
    <dbReference type="NCBI Taxonomy" id="183589"/>
    <lineage>
        <taxon>Eukaryota</taxon>
        <taxon>Sar</taxon>
        <taxon>Stramenopiles</taxon>
        <taxon>Ochrophyta</taxon>
        <taxon>Bacillariophyta</taxon>
        <taxon>Bacillariophyceae</taxon>
        <taxon>Bacillariophycidae</taxon>
        <taxon>Bacillariales</taxon>
        <taxon>Bacillariaceae</taxon>
        <taxon>Pseudo-nitzschia</taxon>
    </lineage>
</organism>
<dbReference type="Proteomes" id="UP000291116">
    <property type="component" value="Unassembled WGS sequence"/>
</dbReference>
<reference evidence="2 3" key="1">
    <citation type="submission" date="2019-01" db="EMBL/GenBank/DDBJ databases">
        <authorList>
            <person name="Ferrante I. M."/>
        </authorList>
    </citation>
    <scope>NUCLEOTIDE SEQUENCE [LARGE SCALE GENOMIC DNA]</scope>
    <source>
        <strain evidence="2 3">B856</strain>
    </source>
</reference>
<evidence type="ECO:0000313" key="2">
    <source>
        <dbReference type="EMBL" id="VEU40259.1"/>
    </source>
</evidence>
<name>A0A448ZDZ6_9STRA</name>
<feature type="region of interest" description="Disordered" evidence="1">
    <location>
        <begin position="255"/>
        <end position="276"/>
    </location>
</feature>
<dbReference type="AlphaFoldDB" id="A0A448ZDZ6"/>
<accession>A0A448ZDZ6</accession>
<proteinExistence type="predicted"/>
<evidence type="ECO:0000256" key="1">
    <source>
        <dbReference type="SAM" id="MobiDB-lite"/>
    </source>
</evidence>
<sequence>MSSHSAGSSSSGGGGDPRQAQSTSSNNGNGNGNPRDPSGFLNTDEYGRPSESSAPTVVKIVGTARDDLNGLLGFCTAFNRDRERYMVRMASVDPGNSPNATVMALKPANLTKASGLETYRAMFQQLKTDPRVKRKLSEYYQQADTLCRGLPLPAGTKPEHAAGALLCVVVGLVYLLGLTRVIMLSACLVMVGCILADDVLRHRKPWRVVLQNLPSRSNAVLSRQFPFLRGRLSDPVAAGLVGLLVLWTLQSVLSRSPAPAPRSGTTGGVGSRSGRDLSASYASVNRDVLEEFYNLGFKDSAEGRERGHSFAEEVEQLLGSSSSSSNIGDDGDIPYSYSETPHLPLTPPSALGSPPKTFFQKLVSMRTMGSLFYLYRMAMQIGVDHSTGIFSVAQLFSNIQHSMPPWQKGMLAFSCYNLVSNLLF</sequence>
<gene>
    <name evidence="2" type="ORF">PSNMU_V1.4_AUG-EV-PASAV3_0071470</name>
</gene>
<evidence type="ECO:0000313" key="3">
    <source>
        <dbReference type="Proteomes" id="UP000291116"/>
    </source>
</evidence>